<dbReference type="KEGG" id="dfi:AXF13_04605"/>
<dbReference type="Proteomes" id="UP000069241">
    <property type="component" value="Chromosome"/>
</dbReference>
<proteinExistence type="predicted"/>
<evidence type="ECO:0000313" key="3">
    <source>
        <dbReference type="Proteomes" id="UP000069241"/>
    </source>
</evidence>
<keyword evidence="1" id="KW-0175">Coiled coil</keyword>
<evidence type="ECO:0000256" key="1">
    <source>
        <dbReference type="SAM" id="Coils"/>
    </source>
</evidence>
<dbReference type="STRING" id="44742.AXF13_04605"/>
<dbReference type="RefSeq" id="WP_062251819.1">
    <property type="nucleotide sequence ID" value="NZ_CP014229.1"/>
</dbReference>
<protein>
    <recommendedName>
        <fullName evidence="4">DUF1351 domain-containing protein</fullName>
    </recommendedName>
</protein>
<evidence type="ECO:0000313" key="2">
    <source>
        <dbReference type="EMBL" id="AMD89448.1"/>
    </source>
</evidence>
<organism evidence="2 3">
    <name type="scientific">Desulfovibrio fairfieldensis</name>
    <dbReference type="NCBI Taxonomy" id="44742"/>
    <lineage>
        <taxon>Bacteria</taxon>
        <taxon>Pseudomonadati</taxon>
        <taxon>Thermodesulfobacteriota</taxon>
        <taxon>Desulfovibrionia</taxon>
        <taxon>Desulfovibrionales</taxon>
        <taxon>Desulfovibrionaceae</taxon>
        <taxon>Desulfovibrio</taxon>
    </lineage>
</organism>
<gene>
    <name evidence="2" type="ORF">AXF13_04605</name>
</gene>
<keyword evidence="3" id="KW-1185">Reference proteome</keyword>
<dbReference type="InterPro" id="IPR009785">
    <property type="entry name" value="Prophage_Lj928_Orf309"/>
</dbReference>
<accession>A0A109W3Y4</accession>
<sequence length="314" mass="34462">MTQTEAALDLNVQSTLPSLAFNYEGLKAWATDVTAKYTDLVVTEESVPDIKKDMARINATRAALEEARKKAVKNVSAPIEAFQQQAKEITGIFTRAYAALSEQVKGIEARQREDRKTSVQAMIAEAFAARPALAPFDISIRDEWLNVRASKKGIREAIAGIIESRVREEAEQKRLEQARQERTLAIENHVKDLNARHGLELSLARFMTPDLCSLDTPLDESFKAINAAFATEQTRLDAAQPQAIRTVSSAPVVPQASRTVTAASVPPETAPTASSGQEIRLMLMLSYPPDKEASIQIAISQLKELCTSCGVRKI</sequence>
<reference evidence="3" key="1">
    <citation type="submission" date="2016-02" db="EMBL/GenBank/DDBJ databases">
        <authorList>
            <person name="Holder M.E."/>
            <person name="Ajami N.J."/>
            <person name="Petrosino J.F."/>
        </authorList>
    </citation>
    <scope>NUCLEOTIDE SEQUENCE [LARGE SCALE GENOMIC DNA]</scope>
    <source>
        <strain evidence="3">CCUG 45958</strain>
    </source>
</reference>
<feature type="coiled-coil region" evidence="1">
    <location>
        <begin position="161"/>
        <end position="188"/>
    </location>
</feature>
<dbReference type="Pfam" id="PF07083">
    <property type="entry name" value="DUF1351"/>
    <property type="match status" value="1"/>
</dbReference>
<dbReference type="AlphaFoldDB" id="A0A109W3Y4"/>
<dbReference type="EMBL" id="CP014229">
    <property type="protein sequence ID" value="AMD89448.1"/>
    <property type="molecule type" value="Genomic_DNA"/>
</dbReference>
<name>A0A109W3Y4_9BACT</name>
<evidence type="ECO:0008006" key="4">
    <source>
        <dbReference type="Google" id="ProtNLM"/>
    </source>
</evidence>